<evidence type="ECO:0000259" key="11">
    <source>
        <dbReference type="Pfam" id="PF00149"/>
    </source>
</evidence>
<evidence type="ECO:0000259" key="12">
    <source>
        <dbReference type="Pfam" id="PF19272"/>
    </source>
</evidence>
<keyword evidence="7" id="KW-0378">Hydrolase</keyword>
<dbReference type="InParanoid" id="A0A078B2A7"/>
<evidence type="ECO:0000256" key="5">
    <source>
        <dbReference type="ARBA" id="ARBA00022723"/>
    </source>
</evidence>
<proteinExistence type="inferred from homology"/>
<keyword evidence="5" id="KW-0479">Metal-binding</keyword>
<feature type="chain" id="PRO_5001729767" evidence="10">
    <location>
        <begin position="18"/>
        <end position="580"/>
    </location>
</feature>
<feature type="domain" description="Sphingomyelin phosphodiesterase C-terminal" evidence="12">
    <location>
        <begin position="430"/>
        <end position="540"/>
    </location>
</feature>
<keyword evidence="9" id="KW-0325">Glycoprotein</keyword>
<evidence type="ECO:0000256" key="7">
    <source>
        <dbReference type="ARBA" id="ARBA00022801"/>
    </source>
</evidence>
<dbReference type="InterPro" id="IPR041805">
    <property type="entry name" value="ASMase/PPN1_MPP"/>
</dbReference>
<dbReference type="InterPro" id="IPR004843">
    <property type="entry name" value="Calcineurin-like_PHP"/>
</dbReference>
<evidence type="ECO:0000256" key="9">
    <source>
        <dbReference type="ARBA" id="ARBA00023180"/>
    </source>
</evidence>
<comment type="similarity">
    <text evidence="3">Belongs to the acid sphingomyelinase family.</text>
</comment>
<evidence type="ECO:0000256" key="2">
    <source>
        <dbReference type="ARBA" id="ARBA00004613"/>
    </source>
</evidence>
<accession>A0A078B2A7</accession>
<comment type="cofactor">
    <cofactor evidence="1">
        <name>Zn(2+)</name>
        <dbReference type="ChEBI" id="CHEBI:29105"/>
    </cofactor>
</comment>
<evidence type="ECO:0000313" key="13">
    <source>
        <dbReference type="EMBL" id="CDW88675.1"/>
    </source>
</evidence>
<gene>
    <name evidence="13" type="primary">Contig9567.g10234</name>
    <name evidence="13" type="ORF">STYLEM_17798</name>
</gene>
<feature type="domain" description="Calcineurin-like phosphoesterase" evidence="11">
    <location>
        <begin position="139"/>
        <end position="400"/>
    </location>
</feature>
<dbReference type="SUPFAM" id="SSF56300">
    <property type="entry name" value="Metallo-dependent phosphatases"/>
    <property type="match status" value="1"/>
</dbReference>
<dbReference type="InterPro" id="IPR045473">
    <property type="entry name" value="ASM_C"/>
</dbReference>
<dbReference type="Pfam" id="PF00149">
    <property type="entry name" value="Metallophos"/>
    <property type="match status" value="1"/>
</dbReference>
<dbReference type="GO" id="GO:0016787">
    <property type="term" value="F:hydrolase activity"/>
    <property type="evidence" value="ECO:0007669"/>
    <property type="project" value="UniProtKB-KW"/>
</dbReference>
<keyword evidence="8" id="KW-0862">Zinc</keyword>
<evidence type="ECO:0000256" key="8">
    <source>
        <dbReference type="ARBA" id="ARBA00022833"/>
    </source>
</evidence>
<dbReference type="PANTHER" id="PTHR10340">
    <property type="entry name" value="SPHINGOMYELIN PHOSPHODIESTERASE"/>
    <property type="match status" value="1"/>
</dbReference>
<evidence type="ECO:0000256" key="1">
    <source>
        <dbReference type="ARBA" id="ARBA00001947"/>
    </source>
</evidence>
<dbReference type="Gene3D" id="3.60.21.10">
    <property type="match status" value="1"/>
</dbReference>
<dbReference type="OrthoDB" id="286449at2759"/>
<reference evidence="13 14" key="1">
    <citation type="submission" date="2014-06" db="EMBL/GenBank/DDBJ databases">
        <authorList>
            <person name="Swart Estienne"/>
        </authorList>
    </citation>
    <scope>NUCLEOTIDE SEQUENCE [LARGE SCALE GENOMIC DNA]</scope>
    <source>
        <strain evidence="13 14">130c</strain>
    </source>
</reference>
<dbReference type="InterPro" id="IPR029052">
    <property type="entry name" value="Metallo-depent_PP-like"/>
</dbReference>
<dbReference type="CDD" id="cd00842">
    <property type="entry name" value="MPP_ASMase"/>
    <property type="match status" value="1"/>
</dbReference>
<evidence type="ECO:0000313" key="14">
    <source>
        <dbReference type="Proteomes" id="UP000039865"/>
    </source>
</evidence>
<name>A0A078B2A7_STYLE</name>
<evidence type="ECO:0000256" key="6">
    <source>
        <dbReference type="ARBA" id="ARBA00022729"/>
    </source>
</evidence>
<keyword evidence="6 10" id="KW-0732">Signal</keyword>
<dbReference type="EMBL" id="CCKQ01016794">
    <property type="protein sequence ID" value="CDW88675.1"/>
    <property type="molecule type" value="Genomic_DNA"/>
</dbReference>
<dbReference type="OMA" id="DCDLPFR"/>
<evidence type="ECO:0000256" key="3">
    <source>
        <dbReference type="ARBA" id="ARBA00008234"/>
    </source>
</evidence>
<dbReference type="GO" id="GO:0046872">
    <property type="term" value="F:metal ion binding"/>
    <property type="evidence" value="ECO:0007669"/>
    <property type="project" value="UniProtKB-KW"/>
</dbReference>
<feature type="signal peptide" evidence="10">
    <location>
        <begin position="1"/>
        <end position="17"/>
    </location>
</feature>
<sequence>MKRILLPISVMIGLAFAKSDLVQSSFGDLRCQGCRTVVQALSDRLTTDPFVSAINVLIGDKYDALSIAQSLSQLIITPDYFCSKVTNLCEGKAQYQEVDPQDDIHNILKDKPNHISNNFINELYEELGNRRYIAAPKRLKFLHISDLHLDLFYEEGTISDCGQSYCCRNDTYIGQGSNKAGKFGAVVGNCDPPKVTLQDALNFIKEKINPDVIVWTGDNSPHDGYRTSEWEVTLNTNVTTQMIQQTFPHLLNATYAVFGNHDNFPNNNWNFKTGSPAAQNSMSMWKPWIDPEKFEQFQKTGYYSQRLKNINYKLVQVIALNTQSCDINNRFVMSELYDPNNQIEWLINELKLVEQNDGVAIIVQHIIPEECSESYAVRYRAVLERFQHIIRLNFFGHTHADKFKVSRAYDDQNSPISMLHVCGSISTWGGNPSFCVYEVDEDTMLPVSRQTYAFDMAKANQDGFITWDLYTDWLITYELKDLSPNSFVEFANKVKQDGLLARQYNQRARRDYNLSGFCDDNCRQNAYCEMMTQSLEEMSQCQGKSFPYDMGGDIVNGILQYLQNPWVKVQDKKEKLHKWN</sequence>
<dbReference type="Proteomes" id="UP000039865">
    <property type="component" value="Unassembled WGS sequence"/>
</dbReference>
<dbReference type="PANTHER" id="PTHR10340:SF57">
    <property type="entry name" value="METALLOPHOS DOMAIN-CONTAINING PROTEIN"/>
    <property type="match status" value="1"/>
</dbReference>
<protein>
    <submittedName>
        <fullName evidence="13">Ser thr protein phosphatase family protein</fullName>
    </submittedName>
</protein>
<evidence type="ECO:0000256" key="10">
    <source>
        <dbReference type="SAM" id="SignalP"/>
    </source>
</evidence>
<keyword evidence="4" id="KW-0964">Secreted</keyword>
<dbReference type="GO" id="GO:0005576">
    <property type="term" value="C:extracellular region"/>
    <property type="evidence" value="ECO:0007669"/>
    <property type="project" value="UniProtKB-SubCell"/>
</dbReference>
<comment type="subcellular location">
    <subcellularLocation>
        <location evidence="2">Secreted</location>
    </subcellularLocation>
</comment>
<organism evidence="13 14">
    <name type="scientific">Stylonychia lemnae</name>
    <name type="common">Ciliate</name>
    <dbReference type="NCBI Taxonomy" id="5949"/>
    <lineage>
        <taxon>Eukaryota</taxon>
        <taxon>Sar</taxon>
        <taxon>Alveolata</taxon>
        <taxon>Ciliophora</taxon>
        <taxon>Intramacronucleata</taxon>
        <taxon>Spirotrichea</taxon>
        <taxon>Stichotrichia</taxon>
        <taxon>Sporadotrichida</taxon>
        <taxon>Oxytrichidae</taxon>
        <taxon>Stylonychinae</taxon>
        <taxon>Stylonychia</taxon>
    </lineage>
</organism>
<dbReference type="AlphaFoldDB" id="A0A078B2A7"/>
<keyword evidence="14" id="KW-1185">Reference proteome</keyword>
<dbReference type="Pfam" id="PF19272">
    <property type="entry name" value="ASMase_C"/>
    <property type="match status" value="1"/>
</dbReference>
<evidence type="ECO:0000256" key="4">
    <source>
        <dbReference type="ARBA" id="ARBA00022525"/>
    </source>
</evidence>